<protein>
    <submittedName>
        <fullName evidence="1">Uncharacterized protein</fullName>
    </submittedName>
</protein>
<keyword evidence="2" id="KW-1185">Reference proteome</keyword>
<dbReference type="AlphaFoldDB" id="A0AAD1U339"/>
<organism evidence="1 2">
    <name type="scientific">Euplotes crassus</name>
    <dbReference type="NCBI Taxonomy" id="5936"/>
    <lineage>
        <taxon>Eukaryota</taxon>
        <taxon>Sar</taxon>
        <taxon>Alveolata</taxon>
        <taxon>Ciliophora</taxon>
        <taxon>Intramacronucleata</taxon>
        <taxon>Spirotrichea</taxon>
        <taxon>Hypotrichia</taxon>
        <taxon>Euplotida</taxon>
        <taxon>Euplotidae</taxon>
        <taxon>Moneuplotes</taxon>
    </lineage>
</organism>
<reference evidence="1" key="1">
    <citation type="submission" date="2023-07" db="EMBL/GenBank/DDBJ databases">
        <authorList>
            <consortium name="AG Swart"/>
            <person name="Singh M."/>
            <person name="Singh A."/>
            <person name="Seah K."/>
            <person name="Emmerich C."/>
        </authorList>
    </citation>
    <scope>NUCLEOTIDE SEQUENCE</scope>
    <source>
        <strain evidence="1">DP1</strain>
    </source>
</reference>
<name>A0AAD1U339_EUPCR</name>
<evidence type="ECO:0000313" key="2">
    <source>
        <dbReference type="Proteomes" id="UP001295684"/>
    </source>
</evidence>
<proteinExistence type="predicted"/>
<dbReference type="EMBL" id="CAMPGE010002408">
    <property type="protein sequence ID" value="CAI2361210.1"/>
    <property type="molecule type" value="Genomic_DNA"/>
</dbReference>
<comment type="caution">
    <text evidence="1">The sequence shown here is derived from an EMBL/GenBank/DDBJ whole genome shotgun (WGS) entry which is preliminary data.</text>
</comment>
<gene>
    <name evidence="1" type="ORF">ECRASSUSDP1_LOCUS2520</name>
</gene>
<dbReference type="Proteomes" id="UP001295684">
    <property type="component" value="Unassembled WGS sequence"/>
</dbReference>
<sequence length="147" mass="16709">MNNSFEFDENLSEEFLDENVSALKIKSSGNLDKNMSCSPFHPKLETSGRVKVEYAPVAMDVSKTFETKSRRLPFKKWRKDNKSHDWLNSKQKALNVCLRNIKKSHHRNQISCDAYSKRKVCAIHGSEGGVTVRDLMAPQSCPASFIS</sequence>
<accession>A0AAD1U339</accession>
<evidence type="ECO:0000313" key="1">
    <source>
        <dbReference type="EMBL" id="CAI2361210.1"/>
    </source>
</evidence>